<keyword evidence="1" id="KW-1133">Transmembrane helix</keyword>
<proteinExistence type="predicted"/>
<keyword evidence="1" id="KW-0812">Transmembrane</keyword>
<dbReference type="VEuPathDB" id="FungiDB:FOXG_21012"/>
<dbReference type="AlphaFoldDB" id="A0A0J9VTA1"/>
<protein>
    <submittedName>
        <fullName evidence="2">Uncharacterized protein</fullName>
    </submittedName>
</protein>
<reference evidence="2" key="1">
    <citation type="submission" date="2007-04" db="EMBL/GenBank/DDBJ databases">
        <authorList>
            <consortium name="The Broad Institute Genome Sequencing Platform"/>
            <person name="Birren B."/>
            <person name="Lander E."/>
            <person name="Galagan J."/>
            <person name="Nusbaum C."/>
            <person name="Devon K."/>
            <person name="Ma L.-J."/>
            <person name="Jaffe D."/>
            <person name="Butler J."/>
            <person name="Alvarez P."/>
            <person name="Gnerre S."/>
            <person name="Grabherr M."/>
            <person name="Kleber M."/>
            <person name="Mauceli E."/>
            <person name="Brockman W."/>
            <person name="MacCallum I.A."/>
            <person name="Young S."/>
            <person name="LaButti K."/>
            <person name="DeCaprio D."/>
            <person name="Crawford M."/>
            <person name="Koehrsen M."/>
            <person name="Engels R."/>
            <person name="Montgomery P."/>
            <person name="Pearson M."/>
            <person name="Howarth C."/>
            <person name="Larson L."/>
            <person name="White J."/>
            <person name="O'Leary S."/>
            <person name="Kodira C."/>
            <person name="Zeng Q."/>
            <person name="Yandava C."/>
            <person name="Alvarado L."/>
            <person name="Kistler C."/>
            <person name="Shim W.-B."/>
            <person name="Kang S."/>
            <person name="Woloshuk C."/>
        </authorList>
    </citation>
    <scope>NUCLEOTIDE SEQUENCE</scope>
    <source>
        <strain evidence="2">4287</strain>
    </source>
</reference>
<dbReference type="RefSeq" id="XP_018252046.1">
    <property type="nucleotide sequence ID" value="XM_018401343.1"/>
</dbReference>
<keyword evidence="1" id="KW-0472">Membrane</keyword>
<feature type="transmembrane region" description="Helical" evidence="1">
    <location>
        <begin position="12"/>
        <end position="36"/>
    </location>
</feature>
<dbReference type="EMBL" id="DS231713">
    <property type="protein sequence ID" value="KNB14001.1"/>
    <property type="molecule type" value="Genomic_DNA"/>
</dbReference>
<dbReference type="KEGG" id="fox:FOXG_21012"/>
<dbReference type="GeneID" id="28961718"/>
<organism evidence="2 3">
    <name type="scientific">Fusarium oxysporum f. sp. lycopersici (strain 4287 / CBS 123668 / FGSC 9935 / NRRL 34936)</name>
    <name type="common">Fusarium vascular wilt of tomato</name>
    <dbReference type="NCBI Taxonomy" id="426428"/>
    <lineage>
        <taxon>Eukaryota</taxon>
        <taxon>Fungi</taxon>
        <taxon>Dikarya</taxon>
        <taxon>Ascomycota</taxon>
        <taxon>Pezizomycotina</taxon>
        <taxon>Sordariomycetes</taxon>
        <taxon>Hypocreomycetidae</taxon>
        <taxon>Hypocreales</taxon>
        <taxon>Nectriaceae</taxon>
        <taxon>Fusarium</taxon>
        <taxon>Fusarium oxysporum species complex</taxon>
    </lineage>
</organism>
<evidence type="ECO:0000313" key="3">
    <source>
        <dbReference type="Proteomes" id="UP000009097"/>
    </source>
</evidence>
<evidence type="ECO:0000256" key="1">
    <source>
        <dbReference type="SAM" id="Phobius"/>
    </source>
</evidence>
<accession>A0A0J9VTA1</accession>
<sequence>MTTVSLTVSRNVVIALCIVIPLIFIVLIIIIISLCLNKHPRRSQSHESDEFPLKSSHSTASSQPGYCPCIAVIGTEKSIKHFLKVRGYKDPSVSYYHARGHFRMVCNPPLNDKAVNGVVILPDASPAEKYGWMMSKRVVVMGTDPVGEPWWPSTCTLGLADPFDAILGTVIHETSTAVWI</sequence>
<reference evidence="2" key="2">
    <citation type="journal article" date="2010" name="Nature">
        <title>Comparative genomics reveals mobile pathogenicity chromosomes in Fusarium.</title>
        <authorList>
            <person name="Ma L.J."/>
            <person name="van der Does H.C."/>
            <person name="Borkovich K.A."/>
            <person name="Coleman J.J."/>
            <person name="Daboussi M.J."/>
            <person name="Di Pietro A."/>
            <person name="Dufresne M."/>
            <person name="Freitag M."/>
            <person name="Grabherr M."/>
            <person name="Henrissat B."/>
            <person name="Houterman P.M."/>
            <person name="Kang S."/>
            <person name="Shim W.B."/>
            <person name="Woloshuk C."/>
            <person name="Xie X."/>
            <person name="Xu J.R."/>
            <person name="Antoniw J."/>
            <person name="Baker S.E."/>
            <person name="Bluhm B.H."/>
            <person name="Breakspear A."/>
            <person name="Brown D.W."/>
            <person name="Butchko R.A."/>
            <person name="Chapman S."/>
            <person name="Coulson R."/>
            <person name="Coutinho P.M."/>
            <person name="Danchin E.G."/>
            <person name="Diener A."/>
            <person name="Gale L.R."/>
            <person name="Gardiner D.M."/>
            <person name="Goff S."/>
            <person name="Hammond-Kosack K.E."/>
            <person name="Hilburn K."/>
            <person name="Hua-Van A."/>
            <person name="Jonkers W."/>
            <person name="Kazan K."/>
            <person name="Kodira C.D."/>
            <person name="Koehrsen M."/>
            <person name="Kumar L."/>
            <person name="Lee Y.H."/>
            <person name="Li L."/>
            <person name="Manners J.M."/>
            <person name="Miranda-Saavedra D."/>
            <person name="Mukherjee M."/>
            <person name="Park G."/>
            <person name="Park J."/>
            <person name="Park S.Y."/>
            <person name="Proctor R.H."/>
            <person name="Regev A."/>
            <person name="Ruiz-Roldan M.C."/>
            <person name="Sain D."/>
            <person name="Sakthikumar S."/>
            <person name="Sykes S."/>
            <person name="Schwartz D.C."/>
            <person name="Turgeon B.G."/>
            <person name="Wapinski I."/>
            <person name="Yoder O."/>
            <person name="Young S."/>
            <person name="Zeng Q."/>
            <person name="Zhou S."/>
            <person name="Galagan J."/>
            <person name="Cuomo C.A."/>
            <person name="Kistler H.C."/>
            <person name="Rep M."/>
        </authorList>
    </citation>
    <scope>NUCLEOTIDE SEQUENCE [LARGE SCALE GENOMIC DNA]</scope>
    <source>
        <strain evidence="2">4287</strain>
    </source>
</reference>
<dbReference type="Proteomes" id="UP000009097">
    <property type="component" value="Unassembled WGS sequence"/>
</dbReference>
<dbReference type="OrthoDB" id="10283088at2759"/>
<name>A0A0J9VTA1_FUSO4</name>
<gene>
    <name evidence="2" type="ORF">FOXG_21012</name>
</gene>
<evidence type="ECO:0000313" key="2">
    <source>
        <dbReference type="EMBL" id="KNB14001.1"/>
    </source>
</evidence>